<reference evidence="2" key="2">
    <citation type="journal article" date="2021" name="PeerJ">
        <title>Extensive microbial diversity within the chicken gut microbiome revealed by metagenomics and culture.</title>
        <authorList>
            <person name="Gilroy R."/>
            <person name="Ravi A."/>
            <person name="Getino M."/>
            <person name="Pursley I."/>
            <person name="Horton D.L."/>
            <person name="Alikhan N.F."/>
            <person name="Baker D."/>
            <person name="Gharbi K."/>
            <person name="Hall N."/>
            <person name="Watson M."/>
            <person name="Adriaenssens E.M."/>
            <person name="Foster-Nyarko E."/>
            <person name="Jarju S."/>
            <person name="Secka A."/>
            <person name="Antonio M."/>
            <person name="Oren A."/>
            <person name="Chaudhuri R.R."/>
            <person name="La Ragione R."/>
            <person name="Hildebrand F."/>
            <person name="Pallen M.J."/>
        </authorList>
    </citation>
    <scope>NUCLEOTIDE SEQUENCE</scope>
    <source>
        <strain evidence="2">USAMLcec3-3695</strain>
    </source>
</reference>
<evidence type="ECO:0000313" key="2">
    <source>
        <dbReference type="EMBL" id="HIU58183.1"/>
    </source>
</evidence>
<comment type="caution">
    <text evidence="2">The sequence shown here is derived from an EMBL/GenBank/DDBJ whole genome shotgun (WGS) entry which is preliminary data.</text>
</comment>
<name>A0A9D1MCW9_9FIRM</name>
<dbReference type="InterPro" id="IPR044060">
    <property type="entry name" value="Bacterial_rp_domain"/>
</dbReference>
<organism evidence="2 3">
    <name type="scientific">Candidatus Ornithomonoglobus merdipullorum</name>
    <dbReference type="NCBI Taxonomy" id="2840895"/>
    <lineage>
        <taxon>Bacteria</taxon>
        <taxon>Bacillati</taxon>
        <taxon>Bacillota</taxon>
        <taxon>Clostridia</taxon>
        <taxon>Candidatus Ornithomonoglobus</taxon>
    </lineage>
</organism>
<evidence type="ECO:0000259" key="1">
    <source>
        <dbReference type="Pfam" id="PF18998"/>
    </source>
</evidence>
<feature type="domain" description="Bacterial repeat" evidence="1">
    <location>
        <begin position="53"/>
        <end position="87"/>
    </location>
</feature>
<accession>A0A9D1MCW9</accession>
<reference evidence="2" key="1">
    <citation type="submission" date="2020-10" db="EMBL/GenBank/DDBJ databases">
        <authorList>
            <person name="Gilroy R."/>
        </authorList>
    </citation>
    <scope>NUCLEOTIDE SEQUENCE</scope>
    <source>
        <strain evidence="2">USAMLcec3-3695</strain>
    </source>
</reference>
<dbReference type="Pfam" id="PF18998">
    <property type="entry name" value="Flg_new_2"/>
    <property type="match status" value="1"/>
</dbReference>
<sequence length="1404" mass="154928">MNKQGVSHTNKWIIDYNAEMPVHGKSVSVGTDFPNAGTVSIGAEGYRDGLSTESGYVSQITDTYDDTVTLTATVNPGYNFEGWYNGQINNDGTVSITGDEPLGTETTYNAPADDNAVYVAHYTANINFTDVGGNNVIATIKHSYNEPLKFADAKAEEGQQFYGWTRDKNKSKTEATQNDINATTFVAAGTPVTETMTLYPVYIGVSANIHAVFEATGTDTLVIDAAENSTMNTVIESDDTGWYVTFNFGGSEAAVPEGYMFDGWYRKDYSQSEAGSTVSLDDAVCVSRDEKYYIDEDEIFDQNLYIAKFKYKVTAWMPEEIERWGGGVSDFYYVRGRDVDLSPYAEVWVDHDTNYDGLLTVLGKPGVGQDTTFHYWSAEQPEFNHGYDGSGLDDLKEKLSQYDSTVVKPMILYGVITIGGNGIKYNKTSFITYTDFPGAASSEVVYRDGGGDLGRDAADVNVILNKGYNFYGMLHYSNGNGGIGNPYTFKLKSTTQQEGHEIVWNQNKTSWTLKNTPYGNFSSNNQEYVLLKASASVNQYNEKGVKTTGYNLNTGITTVDNRYNNPSDWDNTPTMARKYQSLIFKQSNNIPAQNETTLDRLEEEDIATRDYPVGVGEAAKTKPVTNYKFLGWVDMNQMREIDKTYLFDVSKGTTEGEDVQYITSDSKKALGYVMKDDERVYAPMELYPLYAKYKVNITTNIGDDAGLGENKPNPGYEVSDDGSLVIMPDGNDTVTVGDITLVDEDGNEIELVKGEDGNYTPKDPDTKLDVDEEYEVKIEYNYNVNVTYHVGGETEPYTESKKNGDTLGETVNTKLPELTVENGVFLGWTEPETVPESGYVAFNKETDTFDMLVTSETVVNKNMDLYPVYVTIAHSANIDTDGKNYTTLETGSKLVAETADGYSFDGWYAVMPSESGNENVSVARLPEYTVTKEYAVNAESFLAVYRPIVTYMIPVYGDDGTSIIYPDTDKYTAAVDYGHTITNGTEGIDPSVSSRVSISLNNAYEVTGWSANGSGSTQTPYTGPVTGPITLYPILKKVENTHTVSFVYKVNDKDGVVCETSSIPSVRDNTKLSFENITALSYTENGKTYVFSHWTTDGDENQYKGDMTYTVNSDVTFTAQYVEEVKTPYTVYSNWDDSSMQVTFANNVFPDESTLTGLTNGTGDGITFIGYALVTLNSGGPRTNDGLYAAGDEIPNNIAEYSSSENTGKCIYAVWAQIDTATGASLRLTWNGETDTSGMRVMGYVNTEILERVGLDTPDVDYKRGMDFSNTTDFDATSPFIIADSEKWHGNRYRTMFESGFTSVDGVNAFSIIAQLTADQYKLPLSFRAWLKFTYKDGGTRTAYGAFDDDANNRTISSIALNYLTDLKENYGGGASENNNWYGLGKQAYNKLEEYAGSTSSATE</sequence>
<dbReference type="Proteomes" id="UP000824109">
    <property type="component" value="Unassembled WGS sequence"/>
</dbReference>
<evidence type="ECO:0000313" key="3">
    <source>
        <dbReference type="Proteomes" id="UP000824109"/>
    </source>
</evidence>
<protein>
    <submittedName>
        <fullName evidence="2">InlB B-repeat-containing protein</fullName>
    </submittedName>
</protein>
<gene>
    <name evidence="2" type="ORF">IAA61_10315</name>
</gene>
<dbReference type="EMBL" id="DVNB01000104">
    <property type="protein sequence ID" value="HIU58183.1"/>
    <property type="molecule type" value="Genomic_DNA"/>
</dbReference>
<proteinExistence type="predicted"/>